<dbReference type="PANTHER" id="PTHR33487">
    <property type="entry name" value="CILIA- AND FLAGELLA-ASSOCIATED PROTEIN 54"/>
    <property type="match status" value="1"/>
</dbReference>
<organism evidence="2 3">
    <name type="scientific">Staurois parvus</name>
    <dbReference type="NCBI Taxonomy" id="386267"/>
    <lineage>
        <taxon>Eukaryota</taxon>
        <taxon>Metazoa</taxon>
        <taxon>Chordata</taxon>
        <taxon>Craniata</taxon>
        <taxon>Vertebrata</taxon>
        <taxon>Euteleostomi</taxon>
        <taxon>Amphibia</taxon>
        <taxon>Batrachia</taxon>
        <taxon>Anura</taxon>
        <taxon>Neobatrachia</taxon>
        <taxon>Ranoidea</taxon>
        <taxon>Ranidae</taxon>
        <taxon>Staurois</taxon>
    </lineage>
</organism>
<keyword evidence="3" id="KW-1185">Reference proteome</keyword>
<feature type="region of interest" description="Disordered" evidence="1">
    <location>
        <begin position="311"/>
        <end position="336"/>
    </location>
</feature>
<sequence length="441" mass="49506">DEDLDYALYEVGEGCETTELIPGIDLFSDRHRADVNIVVSSLGFLISELHSFAQNLMVLPLLTLYQYFASTVCRDPVKCVEGRLLKIKALTDLHLFAEALHELLLLSNGERIPRRPHEGFCPAKPLVNVKFSPSKTLLYKENLQAIEEVLNRSPSTHLLSVCNQAAVNQLTLAKTHFLIKLASTINAIPEVVKKADGFVTEESTKQQADTAESKDEDNACVQLASKQDLTQSMLKDILLNEAEKRLTSVLQDIEMKCQSQFSECSAVYLEMAIQTQLQLSEIEHQRHHTAVSVAMAFSALKILQEAKILTEKTQNKNMSSPRNGSTPRNDQISNQAGIQPGVSEARERLNMHMWLQCRLALVRALVKQIRGTAIKDQDMLDGSALITEGIVESETLNDYEMQAQFMLQAAFLDIQERHPKQGVQLLLQSIIHLLQEKWFIS</sequence>
<reference evidence="2" key="1">
    <citation type="submission" date="2023-05" db="EMBL/GenBank/DDBJ databases">
        <authorList>
            <person name="Stuckert A."/>
        </authorList>
    </citation>
    <scope>NUCLEOTIDE SEQUENCE</scope>
</reference>
<accession>A0ABN9EN31</accession>
<name>A0ABN9EN31_9NEOB</name>
<protein>
    <submittedName>
        <fullName evidence="2">Uncharacterized protein</fullName>
    </submittedName>
</protein>
<proteinExistence type="predicted"/>
<evidence type="ECO:0000313" key="2">
    <source>
        <dbReference type="EMBL" id="CAI9584887.1"/>
    </source>
</evidence>
<feature type="compositionally biased region" description="Polar residues" evidence="1">
    <location>
        <begin position="315"/>
        <end position="336"/>
    </location>
</feature>
<dbReference type="Proteomes" id="UP001162483">
    <property type="component" value="Unassembled WGS sequence"/>
</dbReference>
<feature type="non-terminal residue" evidence="2">
    <location>
        <position position="1"/>
    </location>
</feature>
<evidence type="ECO:0000256" key="1">
    <source>
        <dbReference type="SAM" id="MobiDB-lite"/>
    </source>
</evidence>
<dbReference type="PANTHER" id="PTHR33487:SF1">
    <property type="entry name" value="CILIA- AND FLAGELLA-ASSOCIATED PROTEIN 54"/>
    <property type="match status" value="1"/>
</dbReference>
<feature type="non-terminal residue" evidence="2">
    <location>
        <position position="441"/>
    </location>
</feature>
<dbReference type="EMBL" id="CATNWA010015590">
    <property type="protein sequence ID" value="CAI9584887.1"/>
    <property type="molecule type" value="Genomic_DNA"/>
</dbReference>
<comment type="caution">
    <text evidence="2">The sequence shown here is derived from an EMBL/GenBank/DDBJ whole genome shotgun (WGS) entry which is preliminary data.</text>
</comment>
<evidence type="ECO:0000313" key="3">
    <source>
        <dbReference type="Proteomes" id="UP001162483"/>
    </source>
</evidence>
<gene>
    <name evidence="2" type="ORF">SPARVUS_LOCUS10095496</name>
</gene>